<dbReference type="InterPro" id="IPR047589">
    <property type="entry name" value="DUF11_rpt"/>
</dbReference>
<comment type="caution">
    <text evidence="3">The sequence shown here is derived from an EMBL/GenBank/DDBJ whole genome shotgun (WGS) entry which is preliminary data.</text>
</comment>
<dbReference type="InterPro" id="IPR051172">
    <property type="entry name" value="Chlamydia_OmcB"/>
</dbReference>
<dbReference type="PANTHER" id="PTHR34819">
    <property type="entry name" value="LARGE CYSTEINE-RICH PERIPLASMIC PROTEIN OMCB"/>
    <property type="match status" value="1"/>
</dbReference>
<dbReference type="Pfam" id="PF01345">
    <property type="entry name" value="DUF11"/>
    <property type="match status" value="1"/>
</dbReference>
<reference evidence="4" key="1">
    <citation type="journal article" date="2019" name="Int. J. Syst. Evol. Microbiol.">
        <title>The Global Catalogue of Microorganisms (GCM) 10K type strain sequencing project: providing services to taxonomists for standard genome sequencing and annotation.</title>
        <authorList>
            <consortium name="The Broad Institute Genomics Platform"/>
            <consortium name="The Broad Institute Genome Sequencing Center for Infectious Disease"/>
            <person name="Wu L."/>
            <person name="Ma J."/>
        </authorList>
    </citation>
    <scope>NUCLEOTIDE SEQUENCE [LARGE SCALE GENOMIC DNA]</scope>
    <source>
        <strain evidence="4">JCM 19173</strain>
    </source>
</reference>
<dbReference type="Proteomes" id="UP000604341">
    <property type="component" value="Unassembled WGS sequence"/>
</dbReference>
<sequence length="392" mass="38538">MISKGFSPASVSLGSTTQLTISVTNPNGVSAQNFTLTDDVAATTGLTGLTITAVGSDTCRGAGSTSVLNGRYVLSGGTLPAAGCAVTLTVQLPSSATVGPATNTILGSSVSGSINGQPLPTPADATAALTVTAADLNVIKAGPPFARPGEVITYTLTVTNGGSAEAASTTLTDQLPNGVTLSSSSPSAAVTGTTLSWTLGTLAPGASQTFTVTVRAPDLTALASTPATRSLLNTAQVTTTSPESTTSNNASVVTTRMIAAQLIKLVRNVSTGTAFAASGGGVPGETLEYCIQVRNVGAVDLPAFTLADDVPLNTTVQLSAYDAEAAGAGAAGTALGVKLTRGTTSYLTSAADTDAGTLTGAGGAFTRGALTVNLGTLVTADQGNVCFRAVIR</sequence>
<dbReference type="PANTHER" id="PTHR34819:SF3">
    <property type="entry name" value="CELL SURFACE PROTEIN"/>
    <property type="match status" value="1"/>
</dbReference>
<dbReference type="EMBL" id="BMPE01000005">
    <property type="protein sequence ID" value="GGL03963.1"/>
    <property type="molecule type" value="Genomic_DNA"/>
</dbReference>
<dbReference type="InterPro" id="IPR013783">
    <property type="entry name" value="Ig-like_fold"/>
</dbReference>
<protein>
    <recommendedName>
        <fullName evidence="5">DUF11 domain-containing protein</fullName>
    </recommendedName>
</protein>
<evidence type="ECO:0008006" key="5">
    <source>
        <dbReference type="Google" id="ProtNLM"/>
    </source>
</evidence>
<dbReference type="InterPro" id="IPR057693">
    <property type="entry name" value="DUF7933"/>
</dbReference>
<evidence type="ECO:0000313" key="3">
    <source>
        <dbReference type="EMBL" id="GGL03963.1"/>
    </source>
</evidence>
<feature type="domain" description="DUF11" evidence="1">
    <location>
        <begin position="138"/>
        <end position="254"/>
    </location>
</feature>
<dbReference type="InterPro" id="IPR001434">
    <property type="entry name" value="OmcB-like_DUF11"/>
</dbReference>
<dbReference type="Pfam" id="PF25564">
    <property type="entry name" value="DUF7933"/>
    <property type="match status" value="1"/>
</dbReference>
<evidence type="ECO:0000259" key="1">
    <source>
        <dbReference type="Pfam" id="PF01345"/>
    </source>
</evidence>
<gene>
    <name evidence="3" type="ORF">GCM10010844_23200</name>
</gene>
<organism evidence="3 4">
    <name type="scientific">Deinococcus radiotolerans</name>
    <dbReference type="NCBI Taxonomy" id="1309407"/>
    <lineage>
        <taxon>Bacteria</taxon>
        <taxon>Thermotogati</taxon>
        <taxon>Deinococcota</taxon>
        <taxon>Deinococci</taxon>
        <taxon>Deinococcales</taxon>
        <taxon>Deinococcaceae</taxon>
        <taxon>Deinococcus</taxon>
    </lineage>
</organism>
<feature type="domain" description="DUF7933" evidence="2">
    <location>
        <begin position="2"/>
        <end position="131"/>
    </location>
</feature>
<evidence type="ECO:0000259" key="2">
    <source>
        <dbReference type="Pfam" id="PF25564"/>
    </source>
</evidence>
<keyword evidence="4" id="KW-1185">Reference proteome</keyword>
<accession>A0ABQ2FJD3</accession>
<evidence type="ECO:0000313" key="4">
    <source>
        <dbReference type="Proteomes" id="UP000604341"/>
    </source>
</evidence>
<dbReference type="NCBIfam" id="TIGR01451">
    <property type="entry name" value="B_ant_repeat"/>
    <property type="match status" value="1"/>
</dbReference>
<proteinExistence type="predicted"/>
<dbReference type="Gene3D" id="2.60.40.10">
    <property type="entry name" value="Immunoglobulins"/>
    <property type="match status" value="1"/>
</dbReference>
<name>A0ABQ2FJD3_9DEIO</name>